<name>A0A1U9KA62_9BACL</name>
<dbReference type="Pfam" id="PF07702">
    <property type="entry name" value="UTRA"/>
    <property type="match status" value="1"/>
</dbReference>
<evidence type="ECO:0000313" key="6">
    <source>
        <dbReference type="Proteomes" id="UP000188603"/>
    </source>
</evidence>
<dbReference type="AlphaFoldDB" id="A0A1U9KA62"/>
<dbReference type="Pfam" id="PF00392">
    <property type="entry name" value="GntR"/>
    <property type="match status" value="1"/>
</dbReference>
<dbReference type="InterPro" id="IPR050679">
    <property type="entry name" value="Bact_HTH_transcr_reg"/>
</dbReference>
<dbReference type="EMBL" id="CP019699">
    <property type="protein sequence ID" value="AQS56914.1"/>
    <property type="molecule type" value="Genomic_DNA"/>
</dbReference>
<evidence type="ECO:0000259" key="4">
    <source>
        <dbReference type="PROSITE" id="PS50949"/>
    </source>
</evidence>
<dbReference type="InterPro" id="IPR028978">
    <property type="entry name" value="Chorismate_lyase_/UTRA_dom_sf"/>
</dbReference>
<protein>
    <submittedName>
        <fullName evidence="5">Phosphonate metabolism transcriptional regulator PhnF</fullName>
    </submittedName>
</protein>
<dbReference type="SUPFAM" id="SSF46785">
    <property type="entry name" value="Winged helix' DNA-binding domain"/>
    <property type="match status" value="1"/>
</dbReference>
<dbReference type="RefSeq" id="WP_077720785.1">
    <property type="nucleotide sequence ID" value="NZ_CP019699.1"/>
</dbReference>
<evidence type="ECO:0000256" key="3">
    <source>
        <dbReference type="ARBA" id="ARBA00023163"/>
    </source>
</evidence>
<dbReference type="Proteomes" id="UP000188603">
    <property type="component" value="Chromosome"/>
</dbReference>
<organism evidence="5 6">
    <name type="scientific">Novibacillus thermophilus</name>
    <dbReference type="NCBI Taxonomy" id="1471761"/>
    <lineage>
        <taxon>Bacteria</taxon>
        <taxon>Bacillati</taxon>
        <taxon>Bacillota</taxon>
        <taxon>Bacilli</taxon>
        <taxon>Bacillales</taxon>
        <taxon>Thermoactinomycetaceae</taxon>
        <taxon>Novibacillus</taxon>
    </lineage>
</organism>
<reference evidence="5 6" key="1">
    <citation type="journal article" date="2015" name="Int. J. Syst. Evol. Microbiol.">
        <title>Novibacillus thermophilus gen. nov., sp. nov., a Gram-staining-negative and moderately thermophilic member of the family Thermoactinomycetaceae.</title>
        <authorList>
            <person name="Yang G."/>
            <person name="Chen J."/>
            <person name="Zhou S."/>
        </authorList>
    </citation>
    <scope>NUCLEOTIDE SEQUENCE [LARGE SCALE GENOMIC DNA]</scope>
    <source>
        <strain evidence="5 6">SG-1</strain>
    </source>
</reference>
<evidence type="ECO:0000256" key="1">
    <source>
        <dbReference type="ARBA" id="ARBA00023015"/>
    </source>
</evidence>
<gene>
    <name evidence="5" type="ORF">B0W44_15315</name>
</gene>
<accession>A0A1U9KA62</accession>
<dbReference type="InterPro" id="IPR036390">
    <property type="entry name" value="WH_DNA-bd_sf"/>
</dbReference>
<dbReference type="SUPFAM" id="SSF64288">
    <property type="entry name" value="Chorismate lyase-like"/>
    <property type="match status" value="1"/>
</dbReference>
<dbReference type="Gene3D" id="1.10.10.10">
    <property type="entry name" value="Winged helix-like DNA-binding domain superfamily/Winged helix DNA-binding domain"/>
    <property type="match status" value="1"/>
</dbReference>
<dbReference type="OrthoDB" id="9816541at2"/>
<keyword evidence="6" id="KW-1185">Reference proteome</keyword>
<dbReference type="PRINTS" id="PR00035">
    <property type="entry name" value="HTHGNTR"/>
</dbReference>
<dbReference type="PANTHER" id="PTHR44846">
    <property type="entry name" value="MANNOSYL-D-GLYCERATE TRANSPORT/METABOLISM SYSTEM REPRESSOR MNGR-RELATED"/>
    <property type="match status" value="1"/>
</dbReference>
<proteinExistence type="predicted"/>
<dbReference type="GO" id="GO:0003677">
    <property type="term" value="F:DNA binding"/>
    <property type="evidence" value="ECO:0007669"/>
    <property type="project" value="UniProtKB-KW"/>
</dbReference>
<dbReference type="GO" id="GO:0003700">
    <property type="term" value="F:DNA-binding transcription factor activity"/>
    <property type="evidence" value="ECO:0007669"/>
    <property type="project" value="InterPro"/>
</dbReference>
<dbReference type="PROSITE" id="PS50949">
    <property type="entry name" value="HTH_GNTR"/>
    <property type="match status" value="1"/>
</dbReference>
<dbReference type="InterPro" id="IPR000524">
    <property type="entry name" value="Tscrpt_reg_HTH_GntR"/>
</dbReference>
<keyword evidence="1" id="KW-0805">Transcription regulation</keyword>
<dbReference type="InterPro" id="IPR036388">
    <property type="entry name" value="WH-like_DNA-bd_sf"/>
</dbReference>
<evidence type="ECO:0000256" key="2">
    <source>
        <dbReference type="ARBA" id="ARBA00023125"/>
    </source>
</evidence>
<keyword evidence="2" id="KW-0238">DNA-binding</keyword>
<keyword evidence="3" id="KW-0804">Transcription</keyword>
<dbReference type="InterPro" id="IPR011663">
    <property type="entry name" value="UTRA"/>
</dbReference>
<dbReference type="InterPro" id="IPR012702">
    <property type="entry name" value="CP_lyase_PhnF"/>
</dbReference>
<feature type="domain" description="HTH gntR-type" evidence="4">
    <location>
        <begin position="7"/>
        <end position="75"/>
    </location>
</feature>
<dbReference type="NCBIfam" id="TIGR02325">
    <property type="entry name" value="C_P_lyase_phnF"/>
    <property type="match status" value="1"/>
</dbReference>
<sequence length="240" mass="27792">MMPAKEQALHLEIAEYLIGNIRTGVFAENEKIPSEQELCLQFQVNRHVVRQAIARVASLGWVTPVQGKGCYVNRIPKPVRYDLSSRTRFSENMNSQGVRHKGQLLEWEERVPTEEERENLALDDGETVYRLEILRYIEDQPLSVTTTVLPVAEFPDLPDYFHNFHSLYDILINHYHFRPIRERSVFQATLPALQDVKILQMPENVPVMEITSLMKHPGGFPVEFSISRIRGDMTKCLVEF</sequence>
<dbReference type="SMART" id="SM00866">
    <property type="entry name" value="UTRA"/>
    <property type="match status" value="1"/>
</dbReference>
<dbReference type="Gene3D" id="3.40.1410.10">
    <property type="entry name" value="Chorismate lyase-like"/>
    <property type="match status" value="1"/>
</dbReference>
<dbReference type="STRING" id="1471761.B0W44_15315"/>
<dbReference type="SMART" id="SM00345">
    <property type="entry name" value="HTH_GNTR"/>
    <property type="match status" value="1"/>
</dbReference>
<dbReference type="KEGG" id="ntr:B0W44_15315"/>
<evidence type="ECO:0000313" key="5">
    <source>
        <dbReference type="EMBL" id="AQS56914.1"/>
    </source>
</evidence>
<dbReference type="CDD" id="cd07377">
    <property type="entry name" value="WHTH_GntR"/>
    <property type="match status" value="1"/>
</dbReference>